<evidence type="ECO:0000256" key="1">
    <source>
        <dbReference type="SAM" id="MobiDB-lite"/>
    </source>
</evidence>
<proteinExistence type="predicted"/>
<feature type="non-terminal residue" evidence="2">
    <location>
        <position position="1"/>
    </location>
</feature>
<sequence>PYSPKFLISSRLISGSHSRYAQVSTKPPQHLLLKPLYQTFSNYLLFQNPYQRKQNQSAICPNRRKQNKTNNPSARDPISSIQKRHRPELRSFEEERELDKVDEN</sequence>
<feature type="compositionally biased region" description="Basic and acidic residues" evidence="1">
    <location>
        <begin position="88"/>
        <end position="104"/>
    </location>
</feature>
<dbReference type="EMBL" id="BDDD01002569">
    <property type="protein sequence ID" value="GAV82181.1"/>
    <property type="molecule type" value="Genomic_DNA"/>
</dbReference>
<protein>
    <submittedName>
        <fullName evidence="2">Uncharacterized protein</fullName>
    </submittedName>
</protein>
<keyword evidence="3" id="KW-1185">Reference proteome</keyword>
<accession>A0A1Q3CQ11</accession>
<feature type="region of interest" description="Disordered" evidence="1">
    <location>
        <begin position="54"/>
        <end position="104"/>
    </location>
</feature>
<dbReference type="AlphaFoldDB" id="A0A1Q3CQ11"/>
<comment type="caution">
    <text evidence="2">The sequence shown here is derived from an EMBL/GenBank/DDBJ whole genome shotgun (WGS) entry which is preliminary data.</text>
</comment>
<gene>
    <name evidence="2" type="ORF">CFOL_v3_25634</name>
</gene>
<evidence type="ECO:0000313" key="3">
    <source>
        <dbReference type="Proteomes" id="UP000187406"/>
    </source>
</evidence>
<evidence type="ECO:0000313" key="2">
    <source>
        <dbReference type="EMBL" id="GAV82181.1"/>
    </source>
</evidence>
<dbReference type="InParanoid" id="A0A1Q3CQ11"/>
<name>A0A1Q3CQ11_CEPFO</name>
<organism evidence="2 3">
    <name type="scientific">Cephalotus follicularis</name>
    <name type="common">Albany pitcher plant</name>
    <dbReference type="NCBI Taxonomy" id="3775"/>
    <lineage>
        <taxon>Eukaryota</taxon>
        <taxon>Viridiplantae</taxon>
        <taxon>Streptophyta</taxon>
        <taxon>Embryophyta</taxon>
        <taxon>Tracheophyta</taxon>
        <taxon>Spermatophyta</taxon>
        <taxon>Magnoliopsida</taxon>
        <taxon>eudicotyledons</taxon>
        <taxon>Gunneridae</taxon>
        <taxon>Pentapetalae</taxon>
        <taxon>rosids</taxon>
        <taxon>fabids</taxon>
        <taxon>Oxalidales</taxon>
        <taxon>Cephalotaceae</taxon>
        <taxon>Cephalotus</taxon>
    </lineage>
</organism>
<reference evidence="3" key="1">
    <citation type="submission" date="2016-04" db="EMBL/GenBank/DDBJ databases">
        <title>Cephalotus genome sequencing.</title>
        <authorList>
            <person name="Fukushima K."/>
            <person name="Hasebe M."/>
            <person name="Fang X."/>
        </authorList>
    </citation>
    <scope>NUCLEOTIDE SEQUENCE [LARGE SCALE GENOMIC DNA]</scope>
    <source>
        <strain evidence="3">cv. St1</strain>
    </source>
</reference>
<dbReference type="Proteomes" id="UP000187406">
    <property type="component" value="Unassembled WGS sequence"/>
</dbReference>